<keyword evidence="3" id="KW-1185">Reference proteome</keyword>
<dbReference type="STRING" id="1849047.A0A3D8QKR3"/>
<gene>
    <name evidence="2" type="ORF">BP6252_11744</name>
</gene>
<proteinExistence type="predicted"/>
<feature type="compositionally biased region" description="Low complexity" evidence="1">
    <location>
        <begin position="73"/>
        <end position="113"/>
    </location>
</feature>
<evidence type="ECO:0000313" key="2">
    <source>
        <dbReference type="EMBL" id="RDW62311.1"/>
    </source>
</evidence>
<evidence type="ECO:0000313" key="3">
    <source>
        <dbReference type="Proteomes" id="UP000256645"/>
    </source>
</evidence>
<comment type="caution">
    <text evidence="2">The sequence shown here is derived from an EMBL/GenBank/DDBJ whole genome shotgun (WGS) entry which is preliminary data.</text>
</comment>
<name>A0A3D8QKR3_9HELO</name>
<evidence type="ECO:0000256" key="1">
    <source>
        <dbReference type="SAM" id="MobiDB-lite"/>
    </source>
</evidence>
<organism evidence="2 3">
    <name type="scientific">Coleophoma cylindrospora</name>
    <dbReference type="NCBI Taxonomy" id="1849047"/>
    <lineage>
        <taxon>Eukaryota</taxon>
        <taxon>Fungi</taxon>
        <taxon>Dikarya</taxon>
        <taxon>Ascomycota</taxon>
        <taxon>Pezizomycotina</taxon>
        <taxon>Leotiomycetes</taxon>
        <taxon>Helotiales</taxon>
        <taxon>Dermateaceae</taxon>
        <taxon>Coleophoma</taxon>
    </lineage>
</organism>
<dbReference type="OrthoDB" id="10357746at2759"/>
<reference evidence="2 3" key="1">
    <citation type="journal article" date="2018" name="IMA Fungus">
        <title>IMA Genome-F 9: Draft genome sequence of Annulohypoxylon stygium, Aspergillus mulundensis, Berkeleyomyces basicola (syn. Thielaviopsis basicola), Ceratocystis smalleyi, two Cercospora beticola strains, Coleophoma cylindrospora, Fusarium fracticaudum, Phialophora cf. hyalina, and Morchella septimelata.</title>
        <authorList>
            <person name="Wingfield B.D."/>
            <person name="Bills G.F."/>
            <person name="Dong Y."/>
            <person name="Huang W."/>
            <person name="Nel W.J."/>
            <person name="Swalarsk-Parry B.S."/>
            <person name="Vaghefi N."/>
            <person name="Wilken P.M."/>
            <person name="An Z."/>
            <person name="de Beer Z.W."/>
            <person name="De Vos L."/>
            <person name="Chen L."/>
            <person name="Duong T.A."/>
            <person name="Gao Y."/>
            <person name="Hammerbacher A."/>
            <person name="Kikkert J.R."/>
            <person name="Li Y."/>
            <person name="Li H."/>
            <person name="Li K."/>
            <person name="Li Q."/>
            <person name="Liu X."/>
            <person name="Ma X."/>
            <person name="Naidoo K."/>
            <person name="Pethybridge S.J."/>
            <person name="Sun J."/>
            <person name="Steenkamp E.T."/>
            <person name="van der Nest M.A."/>
            <person name="van Wyk S."/>
            <person name="Wingfield M.J."/>
            <person name="Xiong C."/>
            <person name="Yue Q."/>
            <person name="Zhang X."/>
        </authorList>
    </citation>
    <scope>NUCLEOTIDE SEQUENCE [LARGE SCALE GENOMIC DNA]</scope>
    <source>
        <strain evidence="2 3">BP6252</strain>
    </source>
</reference>
<dbReference type="Proteomes" id="UP000256645">
    <property type="component" value="Unassembled WGS sequence"/>
</dbReference>
<accession>A0A3D8QKR3</accession>
<protein>
    <submittedName>
        <fullName evidence="2">Uncharacterized protein</fullName>
    </submittedName>
</protein>
<dbReference type="EMBL" id="PDLM01000014">
    <property type="protein sequence ID" value="RDW62311.1"/>
    <property type="molecule type" value="Genomic_DNA"/>
</dbReference>
<feature type="region of interest" description="Disordered" evidence="1">
    <location>
        <begin position="73"/>
        <end position="145"/>
    </location>
</feature>
<sequence length="198" mass="21845">MAVRDRSSLVQQFQELYKSSRDSSGEWLSHSSKRAVLQYLHLQSLFTDKIEYESPSLLKAASEVSTPYFRRFSYTQSPSSSRRSSRRYSSTTATSFSDQDASSPSSPNSPTSPKYYRNMSTQATRQDTSDSSLPPLPALSPLPASHLTGQSVGNLLRGAMDETGKPKEAGLMLGIKLDLEAEIHLTARVRGDVVIGLY</sequence>
<dbReference type="AlphaFoldDB" id="A0A3D8QKR3"/>